<proteinExistence type="predicted"/>
<dbReference type="SUPFAM" id="SSF47413">
    <property type="entry name" value="lambda repressor-like DNA-binding domains"/>
    <property type="match status" value="1"/>
</dbReference>
<dbReference type="Gene3D" id="1.10.260.40">
    <property type="entry name" value="lambda repressor-like DNA-binding domains"/>
    <property type="match status" value="1"/>
</dbReference>
<accession>A0A1I1P3R6</accession>
<protein>
    <recommendedName>
        <fullName evidence="1">HTH cro/C1-type domain-containing protein</fullName>
    </recommendedName>
</protein>
<keyword evidence="3" id="KW-1185">Reference proteome</keyword>
<gene>
    <name evidence="2" type="ORF">SAMN02745724_03169</name>
</gene>
<sequence>MHGKIQLNHELVIKLRRNLGLSQFEMAMQCSEKRLNIALSTIKRVETGKKILLRTALSISEFFQCSLESLTVGCNTTKQNMPEQIRGSNVFTFSRQFELDLFNICLKHTIQSHKLHLISVCALANMGKTRLVGEFIDVAQKQGFTSFRQSILHDQNLPWFHALTSLCGYEILQVGSLHNTMLQQHNPQLRVNRICKACLDKLETEQGPILLVLEYLHWAKESLILCIIQMIVALSDRPFVVVLTFLPEVEQEVNSWCQTLLNIPVLNLELKALAGHNPRELAQQNLCANGHIN</sequence>
<dbReference type="InterPro" id="IPR001387">
    <property type="entry name" value="Cro/C1-type_HTH"/>
</dbReference>
<dbReference type="STRING" id="1123010.SAMN02745724_03169"/>
<dbReference type="AlphaFoldDB" id="A0A1I1P3R6"/>
<evidence type="ECO:0000313" key="3">
    <source>
        <dbReference type="Proteomes" id="UP000198862"/>
    </source>
</evidence>
<organism evidence="2 3">
    <name type="scientific">Pseudoalteromonas denitrificans DSM 6059</name>
    <dbReference type="NCBI Taxonomy" id="1123010"/>
    <lineage>
        <taxon>Bacteria</taxon>
        <taxon>Pseudomonadati</taxon>
        <taxon>Pseudomonadota</taxon>
        <taxon>Gammaproteobacteria</taxon>
        <taxon>Alteromonadales</taxon>
        <taxon>Pseudoalteromonadaceae</taxon>
        <taxon>Pseudoalteromonas</taxon>
    </lineage>
</organism>
<evidence type="ECO:0000259" key="1">
    <source>
        <dbReference type="PROSITE" id="PS50943"/>
    </source>
</evidence>
<dbReference type="EMBL" id="FOLO01000027">
    <property type="protein sequence ID" value="SFD00590.1"/>
    <property type="molecule type" value="Genomic_DNA"/>
</dbReference>
<evidence type="ECO:0000313" key="2">
    <source>
        <dbReference type="EMBL" id="SFD00590.1"/>
    </source>
</evidence>
<dbReference type="OrthoDB" id="51325at2"/>
<dbReference type="Proteomes" id="UP000198862">
    <property type="component" value="Unassembled WGS sequence"/>
</dbReference>
<dbReference type="RefSeq" id="WP_143085097.1">
    <property type="nucleotide sequence ID" value="NZ_FOLO01000027.1"/>
</dbReference>
<dbReference type="InterPro" id="IPR010982">
    <property type="entry name" value="Lambda_DNA-bd_dom_sf"/>
</dbReference>
<reference evidence="2 3" key="1">
    <citation type="submission" date="2016-10" db="EMBL/GenBank/DDBJ databases">
        <authorList>
            <person name="de Groot N.N."/>
        </authorList>
    </citation>
    <scope>NUCLEOTIDE SEQUENCE [LARGE SCALE GENOMIC DNA]</scope>
    <source>
        <strain evidence="2 3">DSM 6059</strain>
    </source>
</reference>
<dbReference type="GO" id="GO:0003677">
    <property type="term" value="F:DNA binding"/>
    <property type="evidence" value="ECO:0007669"/>
    <property type="project" value="InterPro"/>
</dbReference>
<feature type="domain" description="HTH cro/C1-type" evidence="1">
    <location>
        <begin position="12"/>
        <end position="70"/>
    </location>
</feature>
<name>A0A1I1P3R6_9GAMM</name>
<dbReference type="PROSITE" id="PS50943">
    <property type="entry name" value="HTH_CROC1"/>
    <property type="match status" value="1"/>
</dbReference>
<dbReference type="CDD" id="cd00093">
    <property type="entry name" value="HTH_XRE"/>
    <property type="match status" value="1"/>
</dbReference>